<sequence>MSQNTLKVHDLNEDAEFDENGVEAFDEKALSEEEPSDNDLAEEELLSQGATQRVLDATQLYLGEIGYSPLLTAEEEVYFARRALRGDVASRRRMIESNLRLVVKIARRYGNRGLALLDLIEEGNLGLIRAVEKFDPERGFRFSTYATWWIRQTIERAIMNQTRTIRLPIHIVKELNVYLRTARELSHKLDHEPSAEEIAEQLDKPVDDVSRMLRLNERITSVDTPLGGDSEKALLDILADEKENGPEDTTQDDDMKQSIVKWLFELNAKQREVLARRFGLLGYEAATLEDVGREIGLTRERVRQIQVEGLRRLAFFLPFVFCQQRRDTRHHWRVINIFLRHAKRLWIVFAAGTA</sequence>
<dbReference type="FunFam" id="1.10.601.10:FF:000001">
    <property type="entry name" value="RNA polymerase sigma factor SigA"/>
    <property type="match status" value="1"/>
</dbReference>
<keyword evidence="3 6" id="KW-0731">Sigma factor</keyword>
<dbReference type="AlphaFoldDB" id="A0A735L0R4"/>
<feature type="region of interest" description="Sigma-70 factor domain-2" evidence="6">
    <location>
        <begin position="94"/>
        <end position="164"/>
    </location>
</feature>
<dbReference type="InterPro" id="IPR014284">
    <property type="entry name" value="RNA_pol_sigma-70_dom"/>
</dbReference>
<dbReference type="Pfam" id="PF04539">
    <property type="entry name" value="Sigma70_r3"/>
    <property type="match status" value="1"/>
</dbReference>
<dbReference type="Pfam" id="PF04542">
    <property type="entry name" value="Sigma70_r2"/>
    <property type="match status" value="1"/>
</dbReference>
<keyword evidence="1 6" id="KW-0963">Cytoplasm</keyword>
<evidence type="ECO:0000256" key="1">
    <source>
        <dbReference type="ARBA" id="ARBA00022490"/>
    </source>
</evidence>
<protein>
    <recommendedName>
        <fullName evidence="6">RNA polymerase sigma factor RpoS</fullName>
    </recommendedName>
    <alternativeName>
        <fullName evidence="6">Sigma S</fullName>
    </alternativeName>
    <alternativeName>
        <fullName evidence="6">Sigma-38</fullName>
    </alternativeName>
</protein>
<proteinExistence type="inferred from homology"/>
<reference evidence="10" key="2">
    <citation type="submission" date="2018-07" db="EMBL/GenBank/DDBJ databases">
        <authorList>
            <consortium name="NCBI Pathogen Detection Project"/>
        </authorList>
    </citation>
    <scope>NUCLEOTIDE SEQUENCE</scope>
    <source>
        <strain evidence="10">0508R6701</strain>
    </source>
</reference>
<dbReference type="InterPro" id="IPR007624">
    <property type="entry name" value="RNA_pol_sigma70_r3"/>
</dbReference>
<comment type="subunit">
    <text evidence="6">Interacts with the RNA polymerase core enzyme.</text>
</comment>
<dbReference type="InterPro" id="IPR000943">
    <property type="entry name" value="RNA_pol_sigma70"/>
</dbReference>
<dbReference type="GO" id="GO:0006352">
    <property type="term" value="P:DNA-templated transcription initiation"/>
    <property type="evidence" value="ECO:0007669"/>
    <property type="project" value="UniProtKB-UniRule"/>
</dbReference>
<dbReference type="GO" id="GO:0003677">
    <property type="term" value="F:DNA binding"/>
    <property type="evidence" value="ECO:0007669"/>
    <property type="project" value="UniProtKB-UniRule"/>
</dbReference>
<dbReference type="EMBL" id="DAARMA010000001">
    <property type="protein sequence ID" value="HAE2983693.1"/>
    <property type="molecule type" value="Genomic_DNA"/>
</dbReference>
<dbReference type="InterPro" id="IPR013325">
    <property type="entry name" value="RNA_pol_sigma_r2"/>
</dbReference>
<dbReference type="FunFam" id="1.10.10.10:FF:000046">
    <property type="entry name" value="RNA polymerase sigma factor RpoS"/>
    <property type="match status" value="1"/>
</dbReference>
<dbReference type="PANTHER" id="PTHR30603:SF67">
    <property type="entry name" value="RNA POLYMERASE SIGMA FACTOR RPOS"/>
    <property type="match status" value="1"/>
</dbReference>
<feature type="short sequence motif" description="Interaction with polymerase core subunit RpoC" evidence="6">
    <location>
        <begin position="118"/>
        <end position="121"/>
    </location>
</feature>
<evidence type="ECO:0000256" key="6">
    <source>
        <dbReference type="HAMAP-Rule" id="MF_00959"/>
    </source>
</evidence>
<dbReference type="InterPro" id="IPR012761">
    <property type="entry name" value="RNA_pol_sigma_RpoS"/>
</dbReference>
<dbReference type="SUPFAM" id="SSF88946">
    <property type="entry name" value="Sigma2 domain of RNA polymerase sigma factors"/>
    <property type="match status" value="1"/>
</dbReference>
<dbReference type="EMBL" id="DAASUI010000001">
    <property type="protein sequence ID" value="HAE7056892.1"/>
    <property type="molecule type" value="Genomic_DNA"/>
</dbReference>
<evidence type="ECO:0000256" key="4">
    <source>
        <dbReference type="ARBA" id="ARBA00023125"/>
    </source>
</evidence>
<feature type="region of interest" description="Sigma-70 factor domain-3" evidence="6">
    <location>
        <begin position="174"/>
        <end position="249"/>
    </location>
</feature>
<comment type="caution">
    <text evidence="10">The sequence shown here is derived from an EMBL/GenBank/DDBJ whole genome shotgun (WGS) entry which is preliminary data.</text>
</comment>
<comment type="function">
    <text evidence="6">Sigma factors are initiation factors that promote the attachment of RNA polymerase to specific initiation sites and are then released. This sigma factor is the master transcriptional regulator of the stationary phase and the general stress response.</text>
</comment>
<gene>
    <name evidence="6 10" type="primary">rpoS</name>
    <name evidence="9" type="ORF">GNA88_000438</name>
    <name evidence="10" type="ORF">GNA99_000438</name>
</gene>
<dbReference type="FunFam" id="1.10.10.10:FF:000044">
    <property type="entry name" value="RNA polymerase sigma factor RpoS"/>
    <property type="match status" value="1"/>
</dbReference>
<dbReference type="NCBIfam" id="TIGR02394">
    <property type="entry name" value="rpoS_proteo"/>
    <property type="match status" value="1"/>
</dbReference>
<evidence type="ECO:0000256" key="2">
    <source>
        <dbReference type="ARBA" id="ARBA00023015"/>
    </source>
</evidence>
<dbReference type="CDD" id="cd06171">
    <property type="entry name" value="Sigma70_r4"/>
    <property type="match status" value="1"/>
</dbReference>
<dbReference type="PRINTS" id="PR00046">
    <property type="entry name" value="SIGMA70FCT"/>
</dbReference>
<evidence type="ECO:0000313" key="9">
    <source>
        <dbReference type="EMBL" id="HAE2983693.1"/>
    </source>
</evidence>
<dbReference type="InterPro" id="IPR007627">
    <property type="entry name" value="RNA_pol_sigma70_r2"/>
</dbReference>
<keyword evidence="2 6" id="KW-0805">Transcription regulation</keyword>
<dbReference type="SUPFAM" id="SSF88659">
    <property type="entry name" value="Sigma3 and sigma4 domains of RNA polymerase sigma factors"/>
    <property type="match status" value="2"/>
</dbReference>
<dbReference type="InterPro" id="IPR013324">
    <property type="entry name" value="RNA_pol_sigma_r3/r4-like"/>
</dbReference>
<evidence type="ECO:0000256" key="5">
    <source>
        <dbReference type="ARBA" id="ARBA00023163"/>
    </source>
</evidence>
<feature type="DNA-binding region" description="H-T-H motif" evidence="6">
    <location>
        <begin position="288"/>
        <end position="307"/>
    </location>
</feature>
<dbReference type="HAMAP" id="MF_00959">
    <property type="entry name" value="Sigma70_RpoS"/>
    <property type="match status" value="1"/>
</dbReference>
<dbReference type="Pfam" id="PF00140">
    <property type="entry name" value="Sigma70_r1_2"/>
    <property type="match status" value="1"/>
</dbReference>
<feature type="domain" description="RNA polymerase sigma-70" evidence="8">
    <location>
        <begin position="287"/>
        <end position="313"/>
    </location>
</feature>
<dbReference type="Pfam" id="PF04545">
    <property type="entry name" value="Sigma70_r4"/>
    <property type="match status" value="1"/>
</dbReference>
<dbReference type="Gene3D" id="1.10.601.10">
    <property type="entry name" value="RNA Polymerase Primary Sigma Factor"/>
    <property type="match status" value="1"/>
</dbReference>
<keyword evidence="4 6" id="KW-0238">DNA-binding</keyword>
<name>A0A735L0R4_SALTM</name>
<keyword evidence="5 6" id="KW-0804">Transcription</keyword>
<evidence type="ECO:0000259" key="7">
    <source>
        <dbReference type="PROSITE" id="PS00715"/>
    </source>
</evidence>
<reference evidence="10" key="1">
    <citation type="journal article" date="2018" name="Genome Biol.">
        <title>SKESA: strategic k-mer extension for scrupulous assemblies.</title>
        <authorList>
            <person name="Souvorov A."/>
            <person name="Agarwala R."/>
            <person name="Lipman D.J."/>
        </authorList>
    </citation>
    <scope>NUCLEOTIDE SEQUENCE</scope>
    <source>
        <strain evidence="10">0508R6701</strain>
    </source>
</reference>
<feature type="domain" description="RNA polymerase sigma-70" evidence="7">
    <location>
        <begin position="118"/>
        <end position="131"/>
    </location>
</feature>
<dbReference type="NCBIfam" id="NF004207">
    <property type="entry name" value="PRK05657.1"/>
    <property type="match status" value="1"/>
</dbReference>
<feature type="region of interest" description="Sigma-70 factor domain-1" evidence="6">
    <location>
        <begin position="56"/>
        <end position="89"/>
    </location>
</feature>
<evidence type="ECO:0000313" key="10">
    <source>
        <dbReference type="EMBL" id="HAE7056892.1"/>
    </source>
</evidence>
<dbReference type="GO" id="GO:0005737">
    <property type="term" value="C:cytoplasm"/>
    <property type="evidence" value="ECO:0007669"/>
    <property type="project" value="UniProtKB-SubCell"/>
</dbReference>
<dbReference type="PROSITE" id="PS00715">
    <property type="entry name" value="SIGMA70_1"/>
    <property type="match status" value="1"/>
</dbReference>
<dbReference type="InterPro" id="IPR007630">
    <property type="entry name" value="RNA_pol_sigma70_r4"/>
</dbReference>
<dbReference type="GO" id="GO:0016987">
    <property type="term" value="F:sigma factor activity"/>
    <property type="evidence" value="ECO:0007669"/>
    <property type="project" value="UniProtKB-UniRule"/>
</dbReference>
<evidence type="ECO:0000259" key="8">
    <source>
        <dbReference type="PROSITE" id="PS00716"/>
    </source>
</evidence>
<dbReference type="InterPro" id="IPR036388">
    <property type="entry name" value="WH-like_DNA-bd_sf"/>
</dbReference>
<dbReference type="PANTHER" id="PTHR30603">
    <property type="entry name" value="RNA POLYMERASE SIGMA FACTOR RPO"/>
    <property type="match status" value="1"/>
</dbReference>
<organism evidence="10">
    <name type="scientific">Salmonella typhimurium</name>
    <dbReference type="NCBI Taxonomy" id="90371"/>
    <lineage>
        <taxon>Bacteria</taxon>
        <taxon>Pseudomonadati</taxon>
        <taxon>Pseudomonadota</taxon>
        <taxon>Gammaproteobacteria</taxon>
        <taxon>Enterobacterales</taxon>
        <taxon>Enterobacteriaceae</taxon>
        <taxon>Salmonella</taxon>
    </lineage>
</organism>
<dbReference type="Gene3D" id="1.10.10.10">
    <property type="entry name" value="Winged helix-like DNA-binding domain superfamily/Winged helix DNA-binding domain"/>
    <property type="match status" value="2"/>
</dbReference>
<comment type="subcellular location">
    <subcellularLocation>
        <location evidence="6">Cytoplasm</location>
    </subcellularLocation>
</comment>
<dbReference type="InterPro" id="IPR009042">
    <property type="entry name" value="RNA_pol_sigma70_r1_2"/>
</dbReference>
<dbReference type="InterPro" id="IPR050239">
    <property type="entry name" value="Sigma-70_RNA_pol_init_factors"/>
</dbReference>
<evidence type="ECO:0000256" key="3">
    <source>
        <dbReference type="ARBA" id="ARBA00023082"/>
    </source>
</evidence>
<dbReference type="PROSITE" id="PS00716">
    <property type="entry name" value="SIGMA70_2"/>
    <property type="match status" value="1"/>
</dbReference>
<accession>A0A735L0R4</accession>
<comment type="similarity">
    <text evidence="6">Belongs to the sigma-70 factor family. RpoS subfamily.</text>
</comment>
<dbReference type="NCBIfam" id="TIGR02937">
    <property type="entry name" value="sigma70-ECF"/>
    <property type="match status" value="1"/>
</dbReference>
<feature type="region of interest" description="Sigma-70 factor domain-4" evidence="6">
    <location>
        <begin position="262"/>
        <end position="315"/>
    </location>
</feature>